<dbReference type="AlphaFoldDB" id="L0G6S2"/>
<organism evidence="1 2">
    <name type="scientific">Echinicola vietnamensis (strain DSM 17526 / LMG 23754 / KMM 6221)</name>
    <dbReference type="NCBI Taxonomy" id="926556"/>
    <lineage>
        <taxon>Bacteria</taxon>
        <taxon>Pseudomonadati</taxon>
        <taxon>Bacteroidota</taxon>
        <taxon>Cytophagia</taxon>
        <taxon>Cytophagales</taxon>
        <taxon>Cyclobacteriaceae</taxon>
        <taxon>Echinicola</taxon>
    </lineage>
</organism>
<dbReference type="HOGENOM" id="CLU_2600465_0_0_10"/>
<protein>
    <submittedName>
        <fullName evidence="1">Uncharacterized protein</fullName>
    </submittedName>
</protein>
<dbReference type="KEGG" id="evi:Echvi_4533"/>
<evidence type="ECO:0000313" key="2">
    <source>
        <dbReference type="Proteomes" id="UP000010796"/>
    </source>
</evidence>
<gene>
    <name evidence="1" type="ordered locus">Echvi_4533</name>
</gene>
<keyword evidence="2" id="KW-1185">Reference proteome</keyword>
<sequence length="79" mass="8780">MAKLPPASQPPSRCYVDLPTFIDFSFLYAALRDFGVKKPTERTEKKCRHACLKAVGSSDVMVLKKLITAQTEEFACARG</sequence>
<proteinExistence type="predicted"/>
<dbReference type="Proteomes" id="UP000010796">
    <property type="component" value="Chromosome"/>
</dbReference>
<name>L0G6S2_ECHVK</name>
<dbReference type="EMBL" id="CP003346">
    <property type="protein sequence ID" value="AGA80706.1"/>
    <property type="molecule type" value="Genomic_DNA"/>
</dbReference>
<dbReference type="STRING" id="926556.Echvi_4533"/>
<accession>L0G6S2</accession>
<reference evidence="2" key="1">
    <citation type="submission" date="2012-02" db="EMBL/GenBank/DDBJ databases">
        <title>The complete genome of Echinicola vietnamensis DSM 17526.</title>
        <authorList>
            <person name="Lucas S."/>
            <person name="Copeland A."/>
            <person name="Lapidus A."/>
            <person name="Glavina del Rio T."/>
            <person name="Dalin E."/>
            <person name="Tice H."/>
            <person name="Bruce D."/>
            <person name="Goodwin L."/>
            <person name="Pitluck S."/>
            <person name="Peters L."/>
            <person name="Ovchinnikova G."/>
            <person name="Teshima H."/>
            <person name="Kyrpides N."/>
            <person name="Mavromatis K."/>
            <person name="Ivanova N."/>
            <person name="Brettin T."/>
            <person name="Detter J.C."/>
            <person name="Han C."/>
            <person name="Larimer F."/>
            <person name="Land M."/>
            <person name="Hauser L."/>
            <person name="Markowitz V."/>
            <person name="Cheng J.-F."/>
            <person name="Hugenholtz P."/>
            <person name="Woyke T."/>
            <person name="Wu D."/>
            <person name="Brambilla E."/>
            <person name="Klenk H.-P."/>
            <person name="Eisen J.A."/>
        </authorList>
    </citation>
    <scope>NUCLEOTIDE SEQUENCE [LARGE SCALE GENOMIC DNA]</scope>
    <source>
        <strain evidence="2">DSM 17526 / LMG 23754 / KMM 6221</strain>
    </source>
</reference>
<evidence type="ECO:0000313" key="1">
    <source>
        <dbReference type="EMBL" id="AGA80706.1"/>
    </source>
</evidence>